<proteinExistence type="inferred from homology"/>
<comment type="similarity">
    <text evidence="2">Belongs to the UPF0702 family.</text>
</comment>
<evidence type="ECO:0000256" key="5">
    <source>
        <dbReference type="ARBA" id="ARBA00022989"/>
    </source>
</evidence>
<evidence type="ECO:0000256" key="2">
    <source>
        <dbReference type="ARBA" id="ARBA00006448"/>
    </source>
</evidence>
<feature type="domain" description="YetF C-terminal" evidence="8">
    <location>
        <begin position="82"/>
        <end position="214"/>
    </location>
</feature>
<organism evidence="9 10">
    <name type="scientific">Clostridium botulinum</name>
    <dbReference type="NCBI Taxonomy" id="1491"/>
    <lineage>
        <taxon>Bacteria</taxon>
        <taxon>Bacillati</taxon>
        <taxon>Bacillota</taxon>
        <taxon>Clostridia</taxon>
        <taxon>Eubacteriales</taxon>
        <taxon>Clostridiaceae</taxon>
        <taxon>Clostridium</taxon>
    </lineage>
</organism>
<keyword evidence="3" id="KW-1003">Cell membrane</keyword>
<dbReference type="InterPro" id="IPR007353">
    <property type="entry name" value="DUF421"/>
</dbReference>
<evidence type="ECO:0000259" key="8">
    <source>
        <dbReference type="Pfam" id="PF04239"/>
    </source>
</evidence>
<keyword evidence="6 7" id="KW-0472">Membrane</keyword>
<evidence type="ECO:0000313" key="9">
    <source>
        <dbReference type="EMBL" id="KOA83876.1"/>
    </source>
</evidence>
<comment type="caution">
    <text evidence="9">The sequence shown here is derived from an EMBL/GenBank/DDBJ whole genome shotgun (WGS) entry which is preliminary data.</text>
</comment>
<reference evidence="9 10" key="1">
    <citation type="submission" date="2015-07" db="EMBL/GenBank/DDBJ databases">
        <title>Draft genome sequences of 17 French Clostridium botulinum group III.</title>
        <authorList>
            <person name="Woudstra C."/>
            <person name="Le Marechal C."/>
            <person name="Souillard R."/>
            <person name="Bayon-Auboyer M.-H."/>
            <person name="Dessouter D."/>
            <person name="Fach P."/>
        </authorList>
    </citation>
    <scope>NUCLEOTIDE SEQUENCE [LARGE SCALE GENOMIC DNA]</scope>
    <source>
        <strain evidence="9 10">12LNRI-CD</strain>
    </source>
</reference>
<keyword evidence="4 7" id="KW-0812">Transmembrane</keyword>
<name>A0A9Q1UWU9_CLOBO</name>
<sequence>MNEGVVVLVRAIIGFFTLLIFARLLGKQLISELTLFDYILGITIGSTASSLTTDLTSRAWPHWIGIIVWVALAILLQFITLKSKPASDYLDDKPTTIIINGQILESTMKKCRYRLEDLLEQLRSKGIFDLNEVHFAVLEKDGKLSVLKKSEYNPLTPKDLNVFTNKTNLSYELIYDGVVIDENLKNVNKDIDWLKKQLKIKNIDNISDVFLASLCPPNNLYIDLYKDHIKK</sequence>
<dbReference type="OrthoDB" id="9778331at2"/>
<accession>A0A9Q1UWU9</accession>
<evidence type="ECO:0000256" key="6">
    <source>
        <dbReference type="ARBA" id="ARBA00023136"/>
    </source>
</evidence>
<dbReference type="PANTHER" id="PTHR34582:SF7">
    <property type="entry name" value="UPF0702 TRANSMEMBRANE PROTEIN YDFS"/>
    <property type="match status" value="1"/>
</dbReference>
<evidence type="ECO:0000256" key="1">
    <source>
        <dbReference type="ARBA" id="ARBA00004651"/>
    </source>
</evidence>
<evidence type="ECO:0000256" key="4">
    <source>
        <dbReference type="ARBA" id="ARBA00022692"/>
    </source>
</evidence>
<evidence type="ECO:0000256" key="3">
    <source>
        <dbReference type="ARBA" id="ARBA00022475"/>
    </source>
</evidence>
<protein>
    <submittedName>
        <fullName evidence="9">Membrane protein</fullName>
    </submittedName>
</protein>
<dbReference type="GO" id="GO:0005886">
    <property type="term" value="C:plasma membrane"/>
    <property type="evidence" value="ECO:0007669"/>
    <property type="project" value="UniProtKB-SubCell"/>
</dbReference>
<dbReference type="AlphaFoldDB" id="A0A9Q1UWU9"/>
<dbReference type="Gene3D" id="3.30.240.20">
    <property type="entry name" value="bsu07140 like domains"/>
    <property type="match status" value="2"/>
</dbReference>
<evidence type="ECO:0000256" key="7">
    <source>
        <dbReference type="SAM" id="Phobius"/>
    </source>
</evidence>
<dbReference type="Pfam" id="PF04239">
    <property type="entry name" value="DUF421"/>
    <property type="match status" value="1"/>
</dbReference>
<dbReference type="EMBL" id="LGVR01000076">
    <property type="protein sequence ID" value="KOA83876.1"/>
    <property type="molecule type" value="Genomic_DNA"/>
</dbReference>
<feature type="transmembrane region" description="Helical" evidence="7">
    <location>
        <begin position="6"/>
        <end position="26"/>
    </location>
</feature>
<keyword evidence="5 7" id="KW-1133">Transmembrane helix</keyword>
<dbReference type="RefSeq" id="WP_013726549.1">
    <property type="nucleotide sequence ID" value="NZ_LGVO01000060.1"/>
</dbReference>
<dbReference type="Proteomes" id="UP000037540">
    <property type="component" value="Unassembled WGS sequence"/>
</dbReference>
<comment type="subcellular location">
    <subcellularLocation>
        <location evidence="1">Cell membrane</location>
        <topology evidence="1">Multi-pass membrane protein</topology>
    </subcellularLocation>
</comment>
<dbReference type="PANTHER" id="PTHR34582">
    <property type="entry name" value="UPF0702 TRANSMEMBRANE PROTEIN YCAP"/>
    <property type="match status" value="1"/>
</dbReference>
<gene>
    <name evidence="9" type="ORF">ADU74_11845</name>
</gene>
<evidence type="ECO:0000313" key="10">
    <source>
        <dbReference type="Proteomes" id="UP000037540"/>
    </source>
</evidence>
<feature type="transmembrane region" description="Helical" evidence="7">
    <location>
        <begin position="63"/>
        <end position="81"/>
    </location>
</feature>
<dbReference type="InterPro" id="IPR023090">
    <property type="entry name" value="UPF0702_alpha/beta_dom_sf"/>
</dbReference>